<evidence type="ECO:0000313" key="2">
    <source>
        <dbReference type="Proteomes" id="UP000238071"/>
    </source>
</evidence>
<gene>
    <name evidence="1" type="ORF">B0F88_11140</name>
</gene>
<dbReference type="EMBL" id="PTIY01000011">
    <property type="protein sequence ID" value="PPK68632.1"/>
    <property type="molecule type" value="Genomic_DNA"/>
</dbReference>
<dbReference type="Pfam" id="PF05114">
    <property type="entry name" value="MbnB_TglH_ChrH"/>
    <property type="match status" value="1"/>
</dbReference>
<name>A0A2S6GTQ7_9GAMM</name>
<reference evidence="1 2" key="1">
    <citation type="submission" date="2018-02" db="EMBL/GenBank/DDBJ databases">
        <title>Subsurface microbial communities from deep shales in Ohio and West Virginia, USA.</title>
        <authorList>
            <person name="Wrighton K."/>
        </authorList>
    </citation>
    <scope>NUCLEOTIDE SEQUENCE [LARGE SCALE GENOMIC DNA]</scope>
    <source>
        <strain evidence="1 2">OWC-G53F</strain>
    </source>
</reference>
<sequence length="298" mass="32915">MMKTFAVNGAGLGLRRELLPALESGVPGTIDFFEVSPENWIDIGGRLGKIFRGYTERHSFVAHGLSLSLGGPAPLDIAFLRRMKAFLDEHNFVLYTEHLSFCSDEGHHYDLYPIPFTGEAVRHVAGRIRLAQDILERPIALENASYYVKPPLAEMDELAFINAVLTEADCPLHLDVNNIYVNSLNHNYDAAAFLTGLCGERIVYGHVAGHDLDKSGVIIDTHGQAACDPVWQLLELAYRTFGVFPTLLERDFNIPPLADLLVEVGHIADLQRHHGYGIAPRAAGWLPLLPVQAGRETA</sequence>
<evidence type="ECO:0000313" key="1">
    <source>
        <dbReference type="EMBL" id="PPK68632.1"/>
    </source>
</evidence>
<dbReference type="InterPro" id="IPR036237">
    <property type="entry name" value="Xyl_isomerase-like_sf"/>
</dbReference>
<protein>
    <submittedName>
        <fullName evidence="1">Uncharacterized protein</fullName>
    </submittedName>
</protein>
<dbReference type="Proteomes" id="UP000238071">
    <property type="component" value="Unassembled WGS sequence"/>
</dbReference>
<accession>A0A2S6GTQ7</accession>
<dbReference type="NCBIfam" id="NF003818">
    <property type="entry name" value="PRK05409.1"/>
    <property type="match status" value="1"/>
</dbReference>
<dbReference type="InterPro" id="IPR007801">
    <property type="entry name" value="MbnB/TglH/ChrH"/>
</dbReference>
<keyword evidence="2" id="KW-1185">Reference proteome</keyword>
<dbReference type="RefSeq" id="WP_374953587.1">
    <property type="nucleotide sequence ID" value="NZ_PTIY01000011.1"/>
</dbReference>
<dbReference type="Gene3D" id="3.20.20.150">
    <property type="entry name" value="Divalent-metal-dependent TIM barrel enzymes"/>
    <property type="match status" value="1"/>
</dbReference>
<comment type="caution">
    <text evidence="1">The sequence shown here is derived from an EMBL/GenBank/DDBJ whole genome shotgun (WGS) entry which is preliminary data.</text>
</comment>
<dbReference type="PANTHER" id="PTHR42194:SF1">
    <property type="entry name" value="UPF0276 PROTEIN HI_1600"/>
    <property type="match status" value="1"/>
</dbReference>
<dbReference type="AlphaFoldDB" id="A0A2S6GTQ7"/>
<dbReference type="PANTHER" id="PTHR42194">
    <property type="entry name" value="UPF0276 PROTEIN HI_1600"/>
    <property type="match status" value="1"/>
</dbReference>
<dbReference type="SUPFAM" id="SSF51658">
    <property type="entry name" value="Xylose isomerase-like"/>
    <property type="match status" value="1"/>
</dbReference>
<organism evidence="1 2">
    <name type="scientific">Methylobacter tundripaludum</name>
    <dbReference type="NCBI Taxonomy" id="173365"/>
    <lineage>
        <taxon>Bacteria</taxon>
        <taxon>Pseudomonadati</taxon>
        <taxon>Pseudomonadota</taxon>
        <taxon>Gammaproteobacteria</taxon>
        <taxon>Methylococcales</taxon>
        <taxon>Methylococcaceae</taxon>
        <taxon>Methylobacter</taxon>
    </lineage>
</organism>
<proteinExistence type="predicted"/>